<evidence type="ECO:0000259" key="2">
    <source>
        <dbReference type="PROSITE" id="PS50106"/>
    </source>
</evidence>
<dbReference type="InterPro" id="IPR036034">
    <property type="entry name" value="PDZ_sf"/>
</dbReference>
<feature type="compositionally biased region" description="Low complexity" evidence="1">
    <location>
        <begin position="644"/>
        <end position="663"/>
    </location>
</feature>
<dbReference type="EMBL" id="JAGTXO010000004">
    <property type="protein sequence ID" value="KAG8468518.1"/>
    <property type="molecule type" value="Genomic_DNA"/>
</dbReference>
<comment type="caution">
    <text evidence="3">The sequence shown here is derived from an EMBL/GenBank/DDBJ whole genome shotgun (WGS) entry which is preliminary data.</text>
</comment>
<dbReference type="InterPro" id="IPR001478">
    <property type="entry name" value="PDZ"/>
</dbReference>
<dbReference type="AlphaFoldDB" id="A0A8J6CI77"/>
<organism evidence="3 4">
    <name type="scientific">Diacronema lutheri</name>
    <name type="common">Unicellular marine alga</name>
    <name type="synonym">Monochrysis lutheri</name>
    <dbReference type="NCBI Taxonomy" id="2081491"/>
    <lineage>
        <taxon>Eukaryota</taxon>
        <taxon>Haptista</taxon>
        <taxon>Haptophyta</taxon>
        <taxon>Pavlovophyceae</taxon>
        <taxon>Pavlovales</taxon>
        <taxon>Pavlovaceae</taxon>
        <taxon>Diacronema</taxon>
    </lineage>
</organism>
<feature type="compositionally biased region" description="Acidic residues" evidence="1">
    <location>
        <begin position="692"/>
        <end position="701"/>
    </location>
</feature>
<accession>A0A8J6CI77</accession>
<reference evidence="3" key="1">
    <citation type="submission" date="2021-05" db="EMBL/GenBank/DDBJ databases">
        <title>The genome of the haptophyte Pavlova lutheri (Diacronema luteri, Pavlovales) - a model for lipid biosynthesis in eukaryotic algae.</title>
        <authorList>
            <person name="Hulatt C.J."/>
            <person name="Posewitz M.C."/>
        </authorList>
    </citation>
    <scope>NUCLEOTIDE SEQUENCE</scope>
    <source>
        <strain evidence="3">NIVA-4/92</strain>
    </source>
</reference>
<evidence type="ECO:0000256" key="1">
    <source>
        <dbReference type="SAM" id="MobiDB-lite"/>
    </source>
</evidence>
<keyword evidence="4" id="KW-1185">Reference proteome</keyword>
<feature type="compositionally biased region" description="Acidic residues" evidence="1">
    <location>
        <begin position="253"/>
        <end position="262"/>
    </location>
</feature>
<dbReference type="Gene3D" id="2.30.42.10">
    <property type="match status" value="1"/>
</dbReference>
<feature type="domain" description="PDZ" evidence="2">
    <location>
        <begin position="87"/>
        <end position="137"/>
    </location>
</feature>
<feature type="region of interest" description="Disordered" evidence="1">
    <location>
        <begin position="392"/>
        <end position="413"/>
    </location>
</feature>
<feature type="compositionally biased region" description="Polar residues" evidence="1">
    <location>
        <begin position="546"/>
        <end position="559"/>
    </location>
</feature>
<feature type="region of interest" description="Disordered" evidence="1">
    <location>
        <begin position="446"/>
        <end position="570"/>
    </location>
</feature>
<evidence type="ECO:0000313" key="3">
    <source>
        <dbReference type="EMBL" id="KAG8468518.1"/>
    </source>
</evidence>
<protein>
    <recommendedName>
        <fullName evidence="2">PDZ domain-containing protein</fullName>
    </recommendedName>
</protein>
<feature type="region of interest" description="Disordered" evidence="1">
    <location>
        <begin position="292"/>
        <end position="341"/>
    </location>
</feature>
<gene>
    <name evidence="3" type="ORF">KFE25_013601</name>
</gene>
<evidence type="ECO:0000313" key="4">
    <source>
        <dbReference type="Proteomes" id="UP000751190"/>
    </source>
</evidence>
<feature type="compositionally biased region" description="Basic and acidic residues" evidence="1">
    <location>
        <begin position="317"/>
        <end position="330"/>
    </location>
</feature>
<dbReference type="Proteomes" id="UP000751190">
    <property type="component" value="Unassembled WGS sequence"/>
</dbReference>
<feature type="region of interest" description="Disordered" evidence="1">
    <location>
        <begin position="251"/>
        <end position="276"/>
    </location>
</feature>
<dbReference type="OrthoDB" id="10661519at2759"/>
<feature type="compositionally biased region" description="Low complexity" evidence="1">
    <location>
        <begin position="332"/>
        <end position="341"/>
    </location>
</feature>
<dbReference type="PROSITE" id="PS50106">
    <property type="entry name" value="PDZ"/>
    <property type="match status" value="1"/>
</dbReference>
<feature type="region of interest" description="Disordered" evidence="1">
    <location>
        <begin position="643"/>
        <end position="701"/>
    </location>
</feature>
<proteinExistence type="predicted"/>
<dbReference type="SUPFAM" id="SSF50156">
    <property type="entry name" value="PDZ domain-like"/>
    <property type="match status" value="1"/>
</dbReference>
<feature type="compositionally biased region" description="Gly residues" evidence="1">
    <location>
        <begin position="517"/>
        <end position="526"/>
    </location>
</feature>
<name>A0A8J6CI77_DIALT</name>
<sequence length="701" mass="70983">MSGPPSAAAAHGSSQDGSFRSAAWRAAVPPIRMDEALGAASSRSTRGWKQARKHVASGKVSRTPGARLLGVLRLFRSRRAGQWKLISTKLMRGDSPALGLRLDEFNIVTAIDGDSPAARSGKLLVGDVIVAADGINLGRSTLGAVLAPLPVHSISAYRWTGEPGTQMIDAAPDAVRLAMAGGKQRTARVALAHSRGASPRGSGRQGAVGVTGVYLGASDGADRARAGAVVRPAAVPAVAVAVAELCVATASSCEDDDTDDEREASPLAPAGGGRAVGTAALDSAADEYESYSSDDSRYWNISERPKTPRGARALRAAQERAADGDAHGDARGAGSAVARGAPRAQPAQLGAGARGSAINGTHAGGRPGGAGFELRMPVVPGAAPGAGALARTDGASGIGAGGSGRPSDGRDCVRASSAVDEPRGAHAATSAAKRAPLLLAGVGVGAGEHTGRNTPSSGIHRPHRSSVTGPMIPSVEYQSPPTFAPSLPDEPSGSPVAQWRQWSAYPRNSHGSVAHSSGGGSGGGTYAGADGSGHASTRVGAHTPSPRASSAYTGATPQPMSVRRPSAARTPVAAVPPVPILDLNDISKKVDEAMGAGELVTPRGNTRLRRHTVFAHTAYFEQFAKRFGSALARTGIGRQLARAGASESQSADTSSGSGSGLADASDRASVYRPPFAPRGHPVMRITETDDGHDADDESLDA</sequence>